<sequence length="271" mass="28499">MAHESAMIRKILGLMAAALIAPLPASAMEVIHGEILQGWVLPDGNRMAAIRMTVEPGWKTYWRAPGDMGIPPSFDWSGSRNLSAVAVEWPAPTVFREPNLTTIGYKDQVVLPLRISVPDKGAPVTVQTTIDLGVCSDICVPASLELSGVIDTTTTRADPAIAASLAQRPFSAKEARVKDVTCTIGMAGADLTLDAAITLPPAGGQELVVIETGNPDLWVSEADTTRKGNVLHARVDVGHVSGGPVALNRSHIRMTVLGSKQAVDIVGCNAG</sequence>
<dbReference type="AlphaFoldDB" id="A0A1H2RTD5"/>
<feature type="chain" id="PRO_5010310933" evidence="1">
    <location>
        <begin position="28"/>
        <end position="271"/>
    </location>
</feature>
<organism evidence="3 4">
    <name type="scientific">Sulfitobacter pontiacus</name>
    <dbReference type="NCBI Taxonomy" id="60137"/>
    <lineage>
        <taxon>Bacteria</taxon>
        <taxon>Pseudomonadati</taxon>
        <taxon>Pseudomonadota</taxon>
        <taxon>Alphaproteobacteria</taxon>
        <taxon>Rhodobacterales</taxon>
        <taxon>Roseobacteraceae</taxon>
        <taxon>Sulfitobacter</taxon>
    </lineage>
</organism>
<protein>
    <submittedName>
        <fullName evidence="3">Disulphide bond corrector protein DsbC</fullName>
    </submittedName>
</protein>
<name>A0A1H2RTD5_9RHOB</name>
<dbReference type="EMBL" id="FNNB01000001">
    <property type="protein sequence ID" value="SDW22024.1"/>
    <property type="molecule type" value="Genomic_DNA"/>
</dbReference>
<dbReference type="Proteomes" id="UP000183076">
    <property type="component" value="Unassembled WGS sequence"/>
</dbReference>
<feature type="signal peptide" evidence="1">
    <location>
        <begin position="1"/>
        <end position="27"/>
    </location>
</feature>
<evidence type="ECO:0000259" key="2">
    <source>
        <dbReference type="Pfam" id="PF11412"/>
    </source>
</evidence>
<accession>A0A1H2RTD5</accession>
<proteinExistence type="predicted"/>
<reference evidence="4" key="1">
    <citation type="submission" date="2016-10" db="EMBL/GenBank/DDBJ databases">
        <authorList>
            <person name="Varghese N."/>
            <person name="Submissions S."/>
        </authorList>
    </citation>
    <scope>NUCLEOTIDE SEQUENCE [LARGE SCALE GENOMIC DNA]</scope>
    <source>
        <strain evidence="4">DSM 10014</strain>
    </source>
</reference>
<gene>
    <name evidence="3" type="ORF">SAMN04488041_101596</name>
</gene>
<dbReference type="Pfam" id="PF11412">
    <property type="entry name" value="DsbD_N"/>
    <property type="match status" value="1"/>
</dbReference>
<feature type="domain" description="Thiol:disulfide interchange protein DsbD N-terminal" evidence="2">
    <location>
        <begin position="42"/>
        <end position="144"/>
    </location>
</feature>
<evidence type="ECO:0000313" key="3">
    <source>
        <dbReference type="EMBL" id="SDW22024.1"/>
    </source>
</evidence>
<keyword evidence="1" id="KW-0732">Signal</keyword>
<dbReference type="STRING" id="60137.SAMN04488041_101596"/>
<evidence type="ECO:0000313" key="4">
    <source>
        <dbReference type="Proteomes" id="UP000183076"/>
    </source>
</evidence>
<evidence type="ECO:0000256" key="1">
    <source>
        <dbReference type="SAM" id="SignalP"/>
    </source>
</evidence>
<dbReference type="InterPro" id="IPR028250">
    <property type="entry name" value="DsbDN"/>
</dbReference>